<accession>A0A518E292</accession>
<gene>
    <name evidence="1" type="ORF">Pla8534_60770</name>
</gene>
<dbReference type="Gene3D" id="3.40.50.150">
    <property type="entry name" value="Vaccinia Virus protein VP39"/>
    <property type="match status" value="1"/>
</dbReference>
<dbReference type="KEGG" id="lcre:Pla8534_60770"/>
<evidence type="ECO:0000313" key="2">
    <source>
        <dbReference type="Proteomes" id="UP000317648"/>
    </source>
</evidence>
<dbReference type="SUPFAM" id="SSF53335">
    <property type="entry name" value="S-adenosyl-L-methionine-dependent methyltransferases"/>
    <property type="match status" value="1"/>
</dbReference>
<protein>
    <recommendedName>
        <fullName evidence="3">Class I SAM-dependent methyltransferase</fullName>
    </recommendedName>
</protein>
<dbReference type="AlphaFoldDB" id="A0A518E292"/>
<organism evidence="1 2">
    <name type="scientific">Lignipirellula cremea</name>
    <dbReference type="NCBI Taxonomy" id="2528010"/>
    <lineage>
        <taxon>Bacteria</taxon>
        <taxon>Pseudomonadati</taxon>
        <taxon>Planctomycetota</taxon>
        <taxon>Planctomycetia</taxon>
        <taxon>Pirellulales</taxon>
        <taxon>Pirellulaceae</taxon>
        <taxon>Lignipirellula</taxon>
    </lineage>
</organism>
<name>A0A518E292_9BACT</name>
<evidence type="ECO:0008006" key="3">
    <source>
        <dbReference type="Google" id="ProtNLM"/>
    </source>
</evidence>
<sequence>MTPLRLYDGPLPTETAELIEAAEEQIERFQFTSPPIAGFVPSDFELAYRALRGVKEQRLSAGEMFCEWGCGFGVVAGLAAQLGWTSYGIEVDGELIDEAEQLRAAFDLPTTLIEGSVLPQGAASLLDRAGDFVWLRDDGPAGYEEMGLEISDFDIVYAYPWPGEEEIIEELFWRFAGVGSLLVTYLGAEEIQVQRRVRSSGDRR</sequence>
<dbReference type="EMBL" id="CP036433">
    <property type="protein sequence ID" value="QDU98216.1"/>
    <property type="molecule type" value="Genomic_DNA"/>
</dbReference>
<keyword evidence="2" id="KW-1185">Reference proteome</keyword>
<reference evidence="1 2" key="1">
    <citation type="submission" date="2019-02" db="EMBL/GenBank/DDBJ databases">
        <title>Deep-cultivation of Planctomycetes and their phenomic and genomic characterization uncovers novel biology.</title>
        <authorList>
            <person name="Wiegand S."/>
            <person name="Jogler M."/>
            <person name="Boedeker C."/>
            <person name="Pinto D."/>
            <person name="Vollmers J."/>
            <person name="Rivas-Marin E."/>
            <person name="Kohn T."/>
            <person name="Peeters S.H."/>
            <person name="Heuer A."/>
            <person name="Rast P."/>
            <person name="Oberbeckmann S."/>
            <person name="Bunk B."/>
            <person name="Jeske O."/>
            <person name="Meyerdierks A."/>
            <person name="Storesund J.E."/>
            <person name="Kallscheuer N."/>
            <person name="Luecker S."/>
            <person name="Lage O.M."/>
            <person name="Pohl T."/>
            <person name="Merkel B.J."/>
            <person name="Hornburger P."/>
            <person name="Mueller R.-W."/>
            <person name="Bruemmer F."/>
            <person name="Labrenz M."/>
            <person name="Spormann A.M."/>
            <person name="Op den Camp H."/>
            <person name="Overmann J."/>
            <person name="Amann R."/>
            <person name="Jetten M.S.M."/>
            <person name="Mascher T."/>
            <person name="Medema M.H."/>
            <person name="Devos D.P."/>
            <person name="Kaster A.-K."/>
            <person name="Ovreas L."/>
            <person name="Rohde M."/>
            <person name="Galperin M.Y."/>
            <person name="Jogler C."/>
        </authorList>
    </citation>
    <scope>NUCLEOTIDE SEQUENCE [LARGE SCALE GENOMIC DNA]</scope>
    <source>
        <strain evidence="1 2">Pla85_3_4</strain>
    </source>
</reference>
<proteinExistence type="predicted"/>
<dbReference type="InterPro" id="IPR029063">
    <property type="entry name" value="SAM-dependent_MTases_sf"/>
</dbReference>
<evidence type="ECO:0000313" key="1">
    <source>
        <dbReference type="EMBL" id="QDU98216.1"/>
    </source>
</evidence>
<dbReference type="Proteomes" id="UP000317648">
    <property type="component" value="Chromosome"/>
</dbReference>